<name>A0A5B6TFH1_9BACT</name>
<dbReference type="OrthoDB" id="980982at2"/>
<dbReference type="PROSITE" id="PS51257">
    <property type="entry name" value="PROKAR_LIPOPROTEIN"/>
    <property type="match status" value="1"/>
</dbReference>
<organism evidence="1 2">
    <name type="scientific">Rufibacter hautae</name>
    <dbReference type="NCBI Taxonomy" id="2595005"/>
    <lineage>
        <taxon>Bacteria</taxon>
        <taxon>Pseudomonadati</taxon>
        <taxon>Bacteroidota</taxon>
        <taxon>Cytophagia</taxon>
        <taxon>Cytophagales</taxon>
        <taxon>Hymenobacteraceae</taxon>
        <taxon>Rufibacter</taxon>
    </lineage>
</organism>
<evidence type="ECO:0000313" key="2">
    <source>
        <dbReference type="Proteomes" id="UP000324133"/>
    </source>
</evidence>
<proteinExistence type="predicted"/>
<dbReference type="RefSeq" id="WP_149091035.1">
    <property type="nucleotide sequence ID" value="NZ_VKKY01000002.1"/>
</dbReference>
<protein>
    <submittedName>
        <fullName evidence="1">Uncharacterized protein</fullName>
    </submittedName>
</protein>
<comment type="caution">
    <text evidence="1">The sequence shown here is derived from an EMBL/GenBank/DDBJ whole genome shotgun (WGS) entry which is preliminary data.</text>
</comment>
<gene>
    <name evidence="1" type="ORF">FOA19_11875</name>
</gene>
<dbReference type="AlphaFoldDB" id="A0A5B6TFH1"/>
<dbReference type="EMBL" id="VKKY01000002">
    <property type="protein sequence ID" value="KAA3437972.1"/>
    <property type="molecule type" value="Genomic_DNA"/>
</dbReference>
<accession>A0A5B6TFH1</accession>
<sequence>MKRHRLFLGLAFVLGSLGLTSCYEKPDFELTPNLTFRGIEQRTMRNATNTTYDSLIIVVRFQDGDGNLGLSETLYPEDIQPPFNPGGEYFYNMICNIYKKVNGNYERVLVNGNPINYNGRFPRVSTEGRDEPLEGDIRYSINIFQSTFSPLQAGDTIRFDVKVMDRTLHESQTVTTSDVILFSKPQ</sequence>
<reference evidence="1 2" key="1">
    <citation type="submission" date="2019-07" db="EMBL/GenBank/DDBJ databases">
        <title>Rufibacter sp. nov., isolated from lake sediment.</title>
        <authorList>
            <person name="Qu J.-H."/>
        </authorList>
    </citation>
    <scope>NUCLEOTIDE SEQUENCE [LARGE SCALE GENOMIC DNA]</scope>
    <source>
        <strain evidence="1 2">NBS58-1</strain>
    </source>
</reference>
<keyword evidence="2" id="KW-1185">Reference proteome</keyword>
<dbReference type="Proteomes" id="UP000324133">
    <property type="component" value="Unassembled WGS sequence"/>
</dbReference>
<evidence type="ECO:0000313" key="1">
    <source>
        <dbReference type="EMBL" id="KAA3437972.1"/>
    </source>
</evidence>